<evidence type="ECO:0000256" key="1">
    <source>
        <dbReference type="SAM" id="Phobius"/>
    </source>
</evidence>
<gene>
    <name evidence="2" type="ORF">HC175_05995</name>
</gene>
<feature type="transmembrane region" description="Helical" evidence="1">
    <location>
        <begin position="46"/>
        <end position="64"/>
    </location>
</feature>
<evidence type="ECO:0000313" key="2">
    <source>
        <dbReference type="EMBL" id="NJW52466.1"/>
    </source>
</evidence>
<comment type="caution">
    <text evidence="2">The sequence shown here is derived from an EMBL/GenBank/DDBJ whole genome shotgun (WGS) entry which is preliminary data.</text>
</comment>
<dbReference type="RefSeq" id="WP_168137590.1">
    <property type="nucleotide sequence ID" value="NZ_JAAVJR010000003.1"/>
</dbReference>
<organism evidence="2 3">
    <name type="scientific">Salinimicrobium oceani</name>
    <dbReference type="NCBI Taxonomy" id="2722702"/>
    <lineage>
        <taxon>Bacteria</taxon>
        <taxon>Pseudomonadati</taxon>
        <taxon>Bacteroidota</taxon>
        <taxon>Flavobacteriia</taxon>
        <taxon>Flavobacteriales</taxon>
        <taxon>Flavobacteriaceae</taxon>
        <taxon>Salinimicrobium</taxon>
    </lineage>
</organism>
<keyword evidence="1" id="KW-0472">Membrane</keyword>
<accession>A0ABX1D1P5</accession>
<protein>
    <submittedName>
        <fullName evidence="2">MFS transporter</fullName>
    </submittedName>
</protein>
<feature type="transmembrane region" description="Helical" evidence="1">
    <location>
        <begin position="21"/>
        <end position="40"/>
    </location>
</feature>
<proteinExistence type="predicted"/>
<sequence length="137" mass="15177">MKDQTQRWEDRTRKNTRQLGLWTGAWVLTTAIAAFGPKFLWNENTVLSALAILLTVVVGIGMVFMNRKYINALDEMQRKVTMDAMAIALGIAVVVGLAYSMLDVTNVIAFDAEISHLVILIGITYLAGVVIGNSRYK</sequence>
<feature type="transmembrane region" description="Helical" evidence="1">
    <location>
        <begin position="84"/>
        <end position="102"/>
    </location>
</feature>
<keyword evidence="1" id="KW-1133">Transmembrane helix</keyword>
<keyword evidence="1" id="KW-0812">Transmembrane</keyword>
<dbReference type="Proteomes" id="UP000703674">
    <property type="component" value="Unassembled WGS sequence"/>
</dbReference>
<feature type="transmembrane region" description="Helical" evidence="1">
    <location>
        <begin position="114"/>
        <end position="132"/>
    </location>
</feature>
<reference evidence="2 3" key="1">
    <citation type="submission" date="2020-03" db="EMBL/GenBank/DDBJ databases">
        <title>Salinimicrobium sp. nov, isolated from SCS.</title>
        <authorList>
            <person name="Cao W.R."/>
        </authorList>
    </citation>
    <scope>NUCLEOTIDE SEQUENCE [LARGE SCALE GENOMIC DNA]</scope>
    <source>
        <strain evidence="3">J15B91</strain>
    </source>
</reference>
<keyword evidence="3" id="KW-1185">Reference proteome</keyword>
<dbReference type="EMBL" id="JAAVJR010000003">
    <property type="protein sequence ID" value="NJW52466.1"/>
    <property type="molecule type" value="Genomic_DNA"/>
</dbReference>
<name>A0ABX1D1P5_9FLAO</name>
<evidence type="ECO:0000313" key="3">
    <source>
        <dbReference type="Proteomes" id="UP000703674"/>
    </source>
</evidence>